<gene>
    <name evidence="3" type="ORF">UFOPK1908_00446</name>
    <name evidence="4" type="ORF">UFOPK2282_00142</name>
    <name evidence="5" type="ORF">UFOPK3576_00600</name>
</gene>
<dbReference type="EMBL" id="CAEZVB010000012">
    <property type="protein sequence ID" value="CAB4616910.1"/>
    <property type="molecule type" value="Genomic_DNA"/>
</dbReference>
<dbReference type="Pfam" id="PF13622">
    <property type="entry name" value="4HBT_3"/>
    <property type="match status" value="1"/>
</dbReference>
<dbReference type="EMBL" id="CAEZWR010000010">
    <property type="protein sequence ID" value="CAB4654639.1"/>
    <property type="molecule type" value="Genomic_DNA"/>
</dbReference>
<dbReference type="AlphaFoldDB" id="A0A6J6L2M8"/>
<evidence type="ECO:0000313" key="4">
    <source>
        <dbReference type="EMBL" id="CAB4654639.1"/>
    </source>
</evidence>
<evidence type="ECO:0000313" key="3">
    <source>
        <dbReference type="EMBL" id="CAB4616910.1"/>
    </source>
</evidence>
<name>A0A6J6L2M8_9ZZZZ</name>
<organism evidence="4">
    <name type="scientific">freshwater metagenome</name>
    <dbReference type="NCBI Taxonomy" id="449393"/>
    <lineage>
        <taxon>unclassified sequences</taxon>
        <taxon>metagenomes</taxon>
        <taxon>ecological metagenomes</taxon>
    </lineage>
</organism>
<sequence length="266" mass="28515">MTDQALFVREGDWFVPTAFTTGPWRPDAMHGGPPSALIGLAIQSALESGQRVARINIDLEKPVPLEPLYTTVDRRQVSRRVTHVYIELHTESAVVATCRALFLQEDEPVPLVERVLPIAPALMGPESASRGGDAPHGSALIFHRDAIESRFTKGDWAIPGSADAWMRLTVPLILGEETPALCELLAIADFGSPLGQAVATDAGVALINVDVNVTLSGTPSGPWFHLTTQGTVSDHGIGLAVTDLADEHGYLGVITQSQLTQKYGRN</sequence>
<dbReference type="Pfam" id="PF20789">
    <property type="entry name" value="4HBT_3C"/>
    <property type="match status" value="1"/>
</dbReference>
<evidence type="ECO:0000313" key="5">
    <source>
        <dbReference type="EMBL" id="CAB4903431.1"/>
    </source>
</evidence>
<feature type="domain" description="Acyl-CoA thioesterase-like C-terminal" evidence="2">
    <location>
        <begin position="142"/>
        <end position="257"/>
    </location>
</feature>
<dbReference type="EMBL" id="CAFBMO010000017">
    <property type="protein sequence ID" value="CAB4903431.1"/>
    <property type="molecule type" value="Genomic_DNA"/>
</dbReference>
<evidence type="ECO:0000259" key="2">
    <source>
        <dbReference type="Pfam" id="PF20789"/>
    </source>
</evidence>
<dbReference type="SUPFAM" id="SSF54637">
    <property type="entry name" value="Thioesterase/thiol ester dehydrase-isomerase"/>
    <property type="match status" value="1"/>
</dbReference>
<dbReference type="Gene3D" id="2.40.160.210">
    <property type="entry name" value="Acyl-CoA thioesterase, double hotdog domain"/>
    <property type="match status" value="1"/>
</dbReference>
<accession>A0A6J6L2M8</accession>
<dbReference type="InterPro" id="IPR042171">
    <property type="entry name" value="Acyl-CoA_hotdog"/>
</dbReference>
<dbReference type="InterPro" id="IPR049450">
    <property type="entry name" value="ACOT8-like_C"/>
</dbReference>
<dbReference type="InterPro" id="IPR029069">
    <property type="entry name" value="HotDog_dom_sf"/>
</dbReference>
<feature type="domain" description="Acyl-CoA thioesterase-like N-terminal HotDog" evidence="1">
    <location>
        <begin position="21"/>
        <end position="102"/>
    </location>
</feature>
<proteinExistence type="predicted"/>
<reference evidence="4" key="1">
    <citation type="submission" date="2020-05" db="EMBL/GenBank/DDBJ databases">
        <authorList>
            <person name="Chiriac C."/>
            <person name="Salcher M."/>
            <person name="Ghai R."/>
            <person name="Kavagutti S V."/>
        </authorList>
    </citation>
    <scope>NUCLEOTIDE SEQUENCE</scope>
</reference>
<dbReference type="InterPro" id="IPR049449">
    <property type="entry name" value="TesB_ACOT8-like_N"/>
</dbReference>
<evidence type="ECO:0000259" key="1">
    <source>
        <dbReference type="Pfam" id="PF13622"/>
    </source>
</evidence>
<protein>
    <submittedName>
        <fullName evidence="4">Unannotated protein</fullName>
    </submittedName>
</protein>